<accession>A0A385YVK9</accession>
<dbReference type="InterPro" id="IPR045863">
    <property type="entry name" value="CorA_TM1_TM2"/>
</dbReference>
<keyword evidence="3 8" id="KW-0813">Transport</keyword>
<dbReference type="Pfam" id="PF01544">
    <property type="entry name" value="CorA"/>
    <property type="match status" value="1"/>
</dbReference>
<dbReference type="Gene3D" id="3.30.460.20">
    <property type="entry name" value="CorA soluble domain-like"/>
    <property type="match status" value="1"/>
</dbReference>
<dbReference type="AlphaFoldDB" id="A0A385YVK9"/>
<dbReference type="PANTHER" id="PTHR46494:SF1">
    <property type="entry name" value="CORA FAMILY METAL ION TRANSPORTER (EUROFUNG)"/>
    <property type="match status" value="1"/>
</dbReference>
<dbReference type="FunFam" id="1.20.58.340:FF:000012">
    <property type="entry name" value="Magnesium transport protein CorA"/>
    <property type="match status" value="1"/>
</dbReference>
<dbReference type="SUPFAM" id="SSF144083">
    <property type="entry name" value="Magnesium transport protein CorA, transmembrane region"/>
    <property type="match status" value="1"/>
</dbReference>
<comment type="function">
    <text evidence="8">Mediates influx of magnesium ions.</text>
</comment>
<dbReference type="Gene3D" id="1.20.58.340">
    <property type="entry name" value="Magnesium transport protein CorA, transmembrane region"/>
    <property type="match status" value="2"/>
</dbReference>
<evidence type="ECO:0000256" key="2">
    <source>
        <dbReference type="ARBA" id="ARBA00009765"/>
    </source>
</evidence>
<gene>
    <name evidence="8 9" type="primary">corA</name>
    <name evidence="9" type="ORF">D3873_11960</name>
</gene>
<evidence type="ECO:0000256" key="6">
    <source>
        <dbReference type="ARBA" id="ARBA00022989"/>
    </source>
</evidence>
<feature type="transmembrane region" description="Helical" evidence="8">
    <location>
        <begin position="289"/>
        <end position="309"/>
    </location>
</feature>
<keyword evidence="5 8" id="KW-0812">Transmembrane</keyword>
<dbReference type="NCBIfam" id="TIGR00383">
    <property type="entry name" value="corA"/>
    <property type="match status" value="1"/>
</dbReference>
<dbReference type="SUPFAM" id="SSF143865">
    <property type="entry name" value="CorA soluble domain-like"/>
    <property type="match status" value="1"/>
</dbReference>
<keyword evidence="4 8" id="KW-1003">Cell membrane</keyword>
<evidence type="ECO:0000256" key="7">
    <source>
        <dbReference type="ARBA" id="ARBA00023136"/>
    </source>
</evidence>
<dbReference type="Proteomes" id="UP000265725">
    <property type="component" value="Chromosome"/>
</dbReference>
<dbReference type="KEGG" id="paek:D3873_11960"/>
<keyword evidence="8" id="KW-0460">Magnesium</keyword>
<evidence type="ECO:0000256" key="4">
    <source>
        <dbReference type="ARBA" id="ARBA00022475"/>
    </source>
</evidence>
<dbReference type="GO" id="GO:0005886">
    <property type="term" value="C:plasma membrane"/>
    <property type="evidence" value="ECO:0007669"/>
    <property type="project" value="UniProtKB-SubCell"/>
</dbReference>
<protein>
    <recommendedName>
        <fullName evidence="8">Magnesium transport protein CorA</fullName>
    </recommendedName>
</protein>
<comment type="similarity">
    <text evidence="2 8">Belongs to the CorA metal ion transporter (MIT) (TC 1.A.35) family.</text>
</comment>
<dbReference type="GO" id="GO:0050897">
    <property type="term" value="F:cobalt ion binding"/>
    <property type="evidence" value="ECO:0007669"/>
    <property type="project" value="TreeGrafter"/>
</dbReference>
<feature type="transmembrane region" description="Helical" evidence="8">
    <location>
        <begin position="254"/>
        <end position="277"/>
    </location>
</feature>
<name>A0A385YVK9_9BACL</name>
<dbReference type="InterPro" id="IPR004488">
    <property type="entry name" value="Mg/Co-transport_prot_CorA"/>
</dbReference>
<sequence>MIRTLGVSKNNELLMDFLLEEAHSADFDWYWVDFNQPTPEESKLLDTFFHFHPLAVEDCLHRLQRPKVDYYDGYQFFVAHTLNKETLEAEEIDFFIGKNFVVTFHHEPINQVDRLRLRFPNHHETWDRGAIFVMYEILDKIVDDFFPLVHKIEDELNEIEDTMTYDMRHFSMDSVFDRRSDLLWMRRTILPMRDLIYRVLNSTRLDIKGHEHTYFSDILDHLVRLTEIVDSNRELTADIRDSYMAMNSTRMNRIMMILTIISSIFIPLTFIAGVYGMNFRHMPELETDYGYFITIGIMVVIAVLMLIWFKWKGWFNLFRN</sequence>
<reference evidence="10" key="1">
    <citation type="submission" date="2018-09" db="EMBL/GenBank/DDBJ databases">
        <authorList>
            <person name="Zhu H."/>
        </authorList>
    </citation>
    <scope>NUCLEOTIDE SEQUENCE [LARGE SCALE GENOMIC DNA]</scope>
    <source>
        <strain evidence="10">K2R23-3</strain>
    </source>
</reference>
<keyword evidence="6 8" id="KW-1133">Transmembrane helix</keyword>
<keyword evidence="10" id="KW-1185">Reference proteome</keyword>
<dbReference type="RefSeq" id="WP_119884228.1">
    <property type="nucleotide sequence ID" value="NZ_CP032418.1"/>
</dbReference>
<dbReference type="GO" id="GO:0015087">
    <property type="term" value="F:cobalt ion transmembrane transporter activity"/>
    <property type="evidence" value="ECO:0007669"/>
    <property type="project" value="UniProtKB-UniRule"/>
</dbReference>
<evidence type="ECO:0000256" key="1">
    <source>
        <dbReference type="ARBA" id="ARBA00004651"/>
    </source>
</evidence>
<dbReference type="GO" id="GO:0015095">
    <property type="term" value="F:magnesium ion transmembrane transporter activity"/>
    <property type="evidence" value="ECO:0007669"/>
    <property type="project" value="UniProtKB-UniRule"/>
</dbReference>
<comment type="subcellular location">
    <subcellularLocation>
        <location evidence="1">Cell membrane</location>
        <topology evidence="1">Multi-pass membrane protein</topology>
    </subcellularLocation>
    <subcellularLocation>
        <location evidence="8">Membrane</location>
        <topology evidence="8">Multi-pass membrane protein</topology>
    </subcellularLocation>
</comment>
<dbReference type="PANTHER" id="PTHR46494">
    <property type="entry name" value="CORA FAMILY METAL ION TRANSPORTER (EUROFUNG)"/>
    <property type="match status" value="1"/>
</dbReference>
<evidence type="ECO:0000256" key="8">
    <source>
        <dbReference type="RuleBase" id="RU362010"/>
    </source>
</evidence>
<dbReference type="InterPro" id="IPR045861">
    <property type="entry name" value="CorA_cytoplasmic_dom"/>
</dbReference>
<dbReference type="OrthoDB" id="9803416at2"/>
<evidence type="ECO:0000256" key="3">
    <source>
        <dbReference type="ARBA" id="ARBA00022448"/>
    </source>
</evidence>
<proteinExistence type="inferred from homology"/>
<dbReference type="EMBL" id="CP032418">
    <property type="protein sequence ID" value="AYC30511.1"/>
    <property type="molecule type" value="Genomic_DNA"/>
</dbReference>
<organism evidence="9 10">
    <name type="scientific">Paenisporosarcina cavernae</name>
    <dbReference type="NCBI Taxonomy" id="2320858"/>
    <lineage>
        <taxon>Bacteria</taxon>
        <taxon>Bacillati</taxon>
        <taxon>Bacillota</taxon>
        <taxon>Bacilli</taxon>
        <taxon>Bacillales</taxon>
        <taxon>Caryophanaceae</taxon>
        <taxon>Paenisporosarcina</taxon>
    </lineage>
</organism>
<evidence type="ECO:0000313" key="9">
    <source>
        <dbReference type="EMBL" id="AYC30511.1"/>
    </source>
</evidence>
<dbReference type="GO" id="GO:0000287">
    <property type="term" value="F:magnesium ion binding"/>
    <property type="evidence" value="ECO:0007669"/>
    <property type="project" value="TreeGrafter"/>
</dbReference>
<evidence type="ECO:0000313" key="10">
    <source>
        <dbReference type="Proteomes" id="UP000265725"/>
    </source>
</evidence>
<keyword evidence="7 8" id="KW-0472">Membrane</keyword>
<keyword evidence="8" id="KW-0406">Ion transport</keyword>
<evidence type="ECO:0000256" key="5">
    <source>
        <dbReference type="ARBA" id="ARBA00022692"/>
    </source>
</evidence>
<dbReference type="InterPro" id="IPR002523">
    <property type="entry name" value="MgTranspt_CorA/ZnTranspt_ZntB"/>
</dbReference>
<dbReference type="CDD" id="cd12831">
    <property type="entry name" value="TmCorA-like_u2"/>
    <property type="match status" value="1"/>
</dbReference>